<evidence type="ECO:0008006" key="3">
    <source>
        <dbReference type="Google" id="ProtNLM"/>
    </source>
</evidence>
<evidence type="ECO:0000313" key="2">
    <source>
        <dbReference type="Proteomes" id="UP000189935"/>
    </source>
</evidence>
<organism evidence="1 2">
    <name type="scientific">Bradyrhizobium lablabi</name>
    <dbReference type="NCBI Taxonomy" id="722472"/>
    <lineage>
        <taxon>Bacteria</taxon>
        <taxon>Pseudomonadati</taxon>
        <taxon>Pseudomonadota</taxon>
        <taxon>Alphaproteobacteria</taxon>
        <taxon>Hyphomicrobiales</taxon>
        <taxon>Nitrobacteraceae</taxon>
        <taxon>Bradyrhizobium</taxon>
    </lineage>
</organism>
<sequence>MEFEWNPAKCAKNIAERAIDFADVVVGFADPGRKVVKDTRKDYGEVRYNMLAKVNGRVFHVTFTERGEITWIISARKANEREQRRYG</sequence>
<dbReference type="Proteomes" id="UP000189935">
    <property type="component" value="Chromosome I"/>
</dbReference>
<gene>
    <name evidence="1" type="ORF">SAMN05444159_6479</name>
</gene>
<reference evidence="1 2" key="1">
    <citation type="submission" date="2016-11" db="EMBL/GenBank/DDBJ databases">
        <authorList>
            <person name="Jaros S."/>
            <person name="Januszkiewicz K."/>
            <person name="Wedrychowicz H."/>
        </authorList>
    </citation>
    <scope>NUCLEOTIDE SEQUENCE [LARGE SCALE GENOMIC DNA]</scope>
    <source>
        <strain evidence="1 2">GAS499</strain>
    </source>
</reference>
<dbReference type="Gene3D" id="3.10.450.530">
    <property type="entry name" value="Ribonuclease toxin, BrnT, of type II toxin-antitoxin system"/>
    <property type="match status" value="1"/>
</dbReference>
<dbReference type="InterPro" id="IPR007460">
    <property type="entry name" value="BrnT_toxin"/>
</dbReference>
<protein>
    <recommendedName>
        <fullName evidence="3">BrnT family toxin</fullName>
    </recommendedName>
</protein>
<accession>A0A1M7CH05</accession>
<proteinExistence type="predicted"/>
<dbReference type="OrthoDB" id="839663at2"/>
<dbReference type="AlphaFoldDB" id="A0A1M7CH05"/>
<name>A0A1M7CH05_9BRAD</name>
<dbReference type="InterPro" id="IPR038573">
    <property type="entry name" value="BrnT_sf"/>
</dbReference>
<evidence type="ECO:0000313" key="1">
    <source>
        <dbReference type="EMBL" id="SHL66480.1"/>
    </source>
</evidence>
<dbReference type="EMBL" id="LT670844">
    <property type="protein sequence ID" value="SHL66480.1"/>
    <property type="molecule type" value="Genomic_DNA"/>
</dbReference>
<dbReference type="RefSeq" id="WP_079543663.1">
    <property type="nucleotide sequence ID" value="NZ_LT670844.1"/>
</dbReference>
<dbReference type="Pfam" id="PF04365">
    <property type="entry name" value="BrnT_toxin"/>
    <property type="match status" value="1"/>
</dbReference>